<reference evidence="3" key="1">
    <citation type="submission" date="2025-08" db="UniProtKB">
        <authorList>
            <consortium name="Ensembl"/>
        </authorList>
    </citation>
    <scope>IDENTIFICATION</scope>
</reference>
<feature type="transmembrane region" description="Helical" evidence="2">
    <location>
        <begin position="60"/>
        <end position="78"/>
    </location>
</feature>
<protein>
    <submittedName>
        <fullName evidence="3">Uncharacterized protein</fullName>
    </submittedName>
</protein>
<evidence type="ECO:0000256" key="2">
    <source>
        <dbReference type="SAM" id="Phobius"/>
    </source>
</evidence>
<name>A0A8C3YRE9_9CETA</name>
<evidence type="ECO:0000313" key="4">
    <source>
        <dbReference type="Proteomes" id="UP000694540"/>
    </source>
</evidence>
<feature type="region of interest" description="Disordered" evidence="1">
    <location>
        <begin position="1"/>
        <end position="21"/>
    </location>
</feature>
<keyword evidence="2" id="KW-0472">Membrane</keyword>
<reference evidence="3" key="2">
    <citation type="submission" date="2025-09" db="UniProtKB">
        <authorList>
            <consortium name="Ensembl"/>
        </authorList>
    </citation>
    <scope>IDENTIFICATION</scope>
</reference>
<keyword evidence="2" id="KW-1133">Transmembrane helix</keyword>
<keyword evidence="4" id="KW-1185">Reference proteome</keyword>
<dbReference type="Ensembl" id="ENSCWAT00000029489.1">
    <property type="protein sequence ID" value="ENSCWAP00000027205.1"/>
    <property type="gene ID" value="ENSCWAG00000020557.1"/>
</dbReference>
<organism evidence="3 4">
    <name type="scientific">Catagonus wagneri</name>
    <name type="common">Chacoan peccary</name>
    <dbReference type="NCBI Taxonomy" id="51154"/>
    <lineage>
        <taxon>Eukaryota</taxon>
        <taxon>Metazoa</taxon>
        <taxon>Chordata</taxon>
        <taxon>Craniata</taxon>
        <taxon>Vertebrata</taxon>
        <taxon>Euteleostomi</taxon>
        <taxon>Mammalia</taxon>
        <taxon>Eutheria</taxon>
        <taxon>Laurasiatheria</taxon>
        <taxon>Artiodactyla</taxon>
        <taxon>Suina</taxon>
        <taxon>Tayassuidae</taxon>
        <taxon>Catagonus</taxon>
    </lineage>
</organism>
<sequence>MKRKASEIKEAEAKAALEEEKRRQQAELEAFENRLKGRRKKNKKRDEVVVELTLWQKYKYYLLPACAVVVVVFAWYIAHGVD</sequence>
<dbReference type="GeneTree" id="ENSGT00940000157059"/>
<evidence type="ECO:0000313" key="3">
    <source>
        <dbReference type="Ensembl" id="ENSCWAP00000027205.1"/>
    </source>
</evidence>
<keyword evidence="2" id="KW-0812">Transmembrane</keyword>
<evidence type="ECO:0000256" key="1">
    <source>
        <dbReference type="SAM" id="MobiDB-lite"/>
    </source>
</evidence>
<accession>A0A8C3YRE9</accession>
<dbReference type="Proteomes" id="UP000694540">
    <property type="component" value="Unplaced"/>
</dbReference>
<dbReference type="AlphaFoldDB" id="A0A8C3YRE9"/>
<proteinExistence type="predicted"/>